<protein>
    <submittedName>
        <fullName evidence="3">Stress response kinase A</fullName>
        <ecNumber evidence="3">2.7.11.1</ecNumber>
    </submittedName>
</protein>
<dbReference type="GO" id="GO:0004413">
    <property type="term" value="F:homoserine kinase activity"/>
    <property type="evidence" value="ECO:0007669"/>
    <property type="project" value="TreeGrafter"/>
</dbReference>
<gene>
    <name evidence="3" type="primary">srkA_2</name>
    <name evidence="3" type="ORF">LMG27177_03693</name>
</gene>
<dbReference type="RefSeq" id="WP_175161789.1">
    <property type="nucleotide sequence ID" value="NZ_CADIKI010000010.1"/>
</dbReference>
<dbReference type="InterPro" id="IPR011009">
    <property type="entry name" value="Kinase-like_dom_sf"/>
</dbReference>
<dbReference type="Gene3D" id="3.30.200.20">
    <property type="entry name" value="Phosphorylase Kinase, domain 1"/>
    <property type="match status" value="1"/>
</dbReference>
<proteinExistence type="inferred from homology"/>
<evidence type="ECO:0000259" key="2">
    <source>
        <dbReference type="Pfam" id="PF01636"/>
    </source>
</evidence>
<evidence type="ECO:0000313" key="3">
    <source>
        <dbReference type="EMBL" id="CAB3794638.1"/>
    </source>
</evidence>
<organism evidence="3 4">
    <name type="scientific">Paraburkholderia fynbosensis</name>
    <dbReference type="NCBI Taxonomy" id="1200993"/>
    <lineage>
        <taxon>Bacteria</taxon>
        <taxon>Pseudomonadati</taxon>
        <taxon>Pseudomonadota</taxon>
        <taxon>Betaproteobacteria</taxon>
        <taxon>Burkholderiales</taxon>
        <taxon>Burkholderiaceae</taxon>
        <taxon>Paraburkholderia</taxon>
    </lineage>
</organism>
<dbReference type="Pfam" id="PF01636">
    <property type="entry name" value="APH"/>
    <property type="match status" value="1"/>
</dbReference>
<sequence length="342" mass="37847">MLTTNAISNPVQVVYSTISGDEIRKVLESTFALGTIDDCTLLQSGFNDIYEVALADGRRCVARLSSRIERGEPNVNYETALLRHLKRAGTAVAAPWVAKDGGFSTEIAAPEGRRSLVVFDFLSGKPPGIQLTDIAVMGSELARIHVASSSYDGPGSNYQLDFDHLLRRPLARLLALRELDESVRDMLRLIATDLEARITTLTDLTLVACHGDCHGGNTFMSDGPDGGRVASFFDFDDGGPGYLAYDLSVYLWSNLLGRQLAKPDEKVETSWAHFVNGYRSIHAIPSVDFEAISTFVAIRHFWLMGEYASRLHRMGSRVFRGPWFRKNFELVKEWHTLSTPGG</sequence>
<keyword evidence="3" id="KW-0808">Transferase</keyword>
<evidence type="ECO:0000313" key="4">
    <source>
        <dbReference type="Proteomes" id="UP000494252"/>
    </source>
</evidence>
<reference evidence="3 4" key="1">
    <citation type="submission" date="2020-04" db="EMBL/GenBank/DDBJ databases">
        <authorList>
            <person name="De Canck E."/>
        </authorList>
    </citation>
    <scope>NUCLEOTIDE SEQUENCE [LARGE SCALE GENOMIC DNA]</scope>
    <source>
        <strain evidence="3 4">LMG 27177</strain>
    </source>
</reference>
<keyword evidence="4" id="KW-1185">Reference proteome</keyword>
<dbReference type="GO" id="GO:0004674">
    <property type="term" value="F:protein serine/threonine kinase activity"/>
    <property type="evidence" value="ECO:0007669"/>
    <property type="project" value="UniProtKB-EC"/>
</dbReference>
<dbReference type="Gene3D" id="3.90.1200.10">
    <property type="match status" value="1"/>
</dbReference>
<dbReference type="Proteomes" id="UP000494252">
    <property type="component" value="Unassembled WGS sequence"/>
</dbReference>
<feature type="domain" description="Aminoglycoside phosphotransferase" evidence="2">
    <location>
        <begin position="40"/>
        <end position="271"/>
    </location>
</feature>
<dbReference type="EC" id="2.7.11.1" evidence="3"/>
<keyword evidence="3" id="KW-0418">Kinase</keyword>
<accession>A0A6J5GC64</accession>
<evidence type="ECO:0000256" key="1">
    <source>
        <dbReference type="ARBA" id="ARBA00038240"/>
    </source>
</evidence>
<dbReference type="AlphaFoldDB" id="A0A6J5GC64"/>
<dbReference type="PANTHER" id="PTHR21064:SF6">
    <property type="entry name" value="AMINOGLYCOSIDE PHOSPHOTRANSFERASE DOMAIN-CONTAINING PROTEIN"/>
    <property type="match status" value="1"/>
</dbReference>
<dbReference type="InterPro" id="IPR050249">
    <property type="entry name" value="Pseudomonas-type_ThrB"/>
</dbReference>
<name>A0A6J5GC64_9BURK</name>
<dbReference type="InterPro" id="IPR002575">
    <property type="entry name" value="Aminoglycoside_PTrfase"/>
</dbReference>
<dbReference type="PANTHER" id="PTHR21064">
    <property type="entry name" value="AMINOGLYCOSIDE PHOSPHOTRANSFERASE DOMAIN-CONTAINING PROTEIN-RELATED"/>
    <property type="match status" value="1"/>
</dbReference>
<dbReference type="EMBL" id="CADIKI010000010">
    <property type="protein sequence ID" value="CAB3794638.1"/>
    <property type="molecule type" value="Genomic_DNA"/>
</dbReference>
<comment type="similarity">
    <text evidence="1">Belongs to the pseudomonas-type ThrB family.</text>
</comment>
<dbReference type="GO" id="GO:0009088">
    <property type="term" value="P:threonine biosynthetic process"/>
    <property type="evidence" value="ECO:0007669"/>
    <property type="project" value="TreeGrafter"/>
</dbReference>
<dbReference type="SUPFAM" id="SSF56112">
    <property type="entry name" value="Protein kinase-like (PK-like)"/>
    <property type="match status" value="1"/>
</dbReference>